<dbReference type="RefSeq" id="WP_109614212.1">
    <property type="nucleotide sequence ID" value="NZ_QGGG01000015.1"/>
</dbReference>
<gene>
    <name evidence="1" type="ORF">C7441_11578</name>
</gene>
<keyword evidence="2" id="KW-1185">Reference proteome</keyword>
<dbReference type="EMBL" id="QGGG01000015">
    <property type="protein sequence ID" value="PWJ79468.1"/>
    <property type="molecule type" value="Genomic_DNA"/>
</dbReference>
<sequence>MQTMVEDCLKPRLTERVDILTAINILRSRGYEQDALISEITRLFYVDLDEFNSVIGWLEHGSERREAAFS</sequence>
<dbReference type="AlphaFoldDB" id="A0A316CKD7"/>
<comment type="caution">
    <text evidence="1">The sequence shown here is derived from an EMBL/GenBank/DDBJ whole genome shotgun (WGS) entry which is preliminary data.</text>
</comment>
<accession>A0A316CKD7</accession>
<evidence type="ECO:0000313" key="1">
    <source>
        <dbReference type="EMBL" id="PWJ79468.1"/>
    </source>
</evidence>
<dbReference type="OrthoDB" id="8030628at2"/>
<evidence type="ECO:0000313" key="2">
    <source>
        <dbReference type="Proteomes" id="UP000245396"/>
    </source>
</evidence>
<organism evidence="1 2">
    <name type="scientific">Pseudaminobacter salicylatoxidans</name>
    <dbReference type="NCBI Taxonomy" id="93369"/>
    <lineage>
        <taxon>Bacteria</taxon>
        <taxon>Pseudomonadati</taxon>
        <taxon>Pseudomonadota</taxon>
        <taxon>Alphaproteobacteria</taxon>
        <taxon>Hyphomicrobiales</taxon>
        <taxon>Phyllobacteriaceae</taxon>
        <taxon>Pseudaminobacter</taxon>
    </lineage>
</organism>
<proteinExistence type="predicted"/>
<protein>
    <submittedName>
        <fullName evidence="1">Uncharacterized protein</fullName>
    </submittedName>
</protein>
<dbReference type="Proteomes" id="UP000245396">
    <property type="component" value="Unassembled WGS sequence"/>
</dbReference>
<reference evidence="1 2" key="1">
    <citation type="submission" date="2018-05" db="EMBL/GenBank/DDBJ databases">
        <title>Genomic Encyclopedia of Type Strains, Phase IV (KMG-IV): sequencing the most valuable type-strain genomes for metagenomic binning, comparative biology and taxonomic classification.</title>
        <authorList>
            <person name="Goeker M."/>
        </authorList>
    </citation>
    <scope>NUCLEOTIDE SEQUENCE [LARGE SCALE GENOMIC DNA]</scope>
    <source>
        <strain evidence="1 2">DSM 6986</strain>
    </source>
</reference>
<name>A0A316CKD7_PSESE</name>